<gene>
    <name evidence="2" type="ORF">TIFTF001_007208</name>
</gene>
<dbReference type="Proteomes" id="UP001187192">
    <property type="component" value="Unassembled WGS sequence"/>
</dbReference>
<dbReference type="EMBL" id="BTGU01000007">
    <property type="protein sequence ID" value="GMN37910.1"/>
    <property type="molecule type" value="Genomic_DNA"/>
</dbReference>
<name>A0AA87ZR71_FICCA</name>
<evidence type="ECO:0000256" key="1">
    <source>
        <dbReference type="SAM" id="MobiDB-lite"/>
    </source>
</evidence>
<feature type="compositionally biased region" description="Pro residues" evidence="1">
    <location>
        <begin position="109"/>
        <end position="121"/>
    </location>
</feature>
<comment type="caution">
    <text evidence="2">The sequence shown here is derived from an EMBL/GenBank/DDBJ whole genome shotgun (WGS) entry which is preliminary data.</text>
</comment>
<feature type="region of interest" description="Disordered" evidence="1">
    <location>
        <begin position="89"/>
        <end position="123"/>
    </location>
</feature>
<evidence type="ECO:0000313" key="3">
    <source>
        <dbReference type="Proteomes" id="UP001187192"/>
    </source>
</evidence>
<organism evidence="2 3">
    <name type="scientific">Ficus carica</name>
    <name type="common">Common fig</name>
    <dbReference type="NCBI Taxonomy" id="3494"/>
    <lineage>
        <taxon>Eukaryota</taxon>
        <taxon>Viridiplantae</taxon>
        <taxon>Streptophyta</taxon>
        <taxon>Embryophyta</taxon>
        <taxon>Tracheophyta</taxon>
        <taxon>Spermatophyta</taxon>
        <taxon>Magnoliopsida</taxon>
        <taxon>eudicotyledons</taxon>
        <taxon>Gunneridae</taxon>
        <taxon>Pentapetalae</taxon>
        <taxon>rosids</taxon>
        <taxon>fabids</taxon>
        <taxon>Rosales</taxon>
        <taxon>Moraceae</taxon>
        <taxon>Ficeae</taxon>
        <taxon>Ficus</taxon>
    </lineage>
</organism>
<keyword evidence="3" id="KW-1185">Reference proteome</keyword>
<dbReference type="AlphaFoldDB" id="A0AA87ZR71"/>
<sequence length="318" mass="35421">MLVVQQNALRIVIIGSNTIYPCSKVARALQFCRRAIATLVAPGTRISVLTEKHGGGGGSCLSGPILMSRTTHELGLLSAPTFTIPHEQGEAEGKQTPFPNQESSSYSTPPMPNNIPKPKSVPKPISNIRSNCHKPDQISEPKNYSHVNSNSNFQPKNQITTLTDMMKLVSAWFEFEENKNSSCDILEDRIITCGENDQEDLVEHFNVVKFENMEDQICPTAHSGPTTSVAEVNVPIGEQLKKMTNEGNIFADLEVKPLIVVVQLVVVVGFESIKTKGSRHCQRRIFLVFTASVLVPLWTWDVLRRDFSVRIYHSYKMN</sequence>
<accession>A0AA87ZR71</accession>
<feature type="compositionally biased region" description="Polar residues" evidence="1">
    <location>
        <begin position="97"/>
        <end position="108"/>
    </location>
</feature>
<reference evidence="2" key="1">
    <citation type="submission" date="2023-07" db="EMBL/GenBank/DDBJ databases">
        <title>draft genome sequence of fig (Ficus carica).</title>
        <authorList>
            <person name="Takahashi T."/>
            <person name="Nishimura K."/>
        </authorList>
    </citation>
    <scope>NUCLEOTIDE SEQUENCE</scope>
</reference>
<evidence type="ECO:0000313" key="2">
    <source>
        <dbReference type="EMBL" id="GMN37910.1"/>
    </source>
</evidence>
<protein>
    <submittedName>
        <fullName evidence="2">Uncharacterized protein</fullName>
    </submittedName>
</protein>
<proteinExistence type="predicted"/>